<keyword evidence="1" id="KW-0560">Oxidoreductase</keyword>
<proteinExistence type="predicted"/>
<dbReference type="Proteomes" id="UP000184267">
    <property type="component" value="Unassembled WGS sequence"/>
</dbReference>
<gene>
    <name evidence="2" type="ORF">TRAPUB_9880</name>
</gene>
<name>A0A1M2W1C5_TRAPU</name>
<feature type="non-terminal residue" evidence="2">
    <location>
        <position position="1"/>
    </location>
</feature>
<keyword evidence="3" id="KW-1185">Reference proteome</keyword>
<organism evidence="2 3">
    <name type="scientific">Trametes pubescens</name>
    <name type="common">White-rot fungus</name>
    <dbReference type="NCBI Taxonomy" id="154538"/>
    <lineage>
        <taxon>Eukaryota</taxon>
        <taxon>Fungi</taxon>
        <taxon>Dikarya</taxon>
        <taxon>Basidiomycota</taxon>
        <taxon>Agaricomycotina</taxon>
        <taxon>Agaricomycetes</taxon>
        <taxon>Polyporales</taxon>
        <taxon>Polyporaceae</taxon>
        <taxon>Trametes</taxon>
    </lineage>
</organism>
<dbReference type="OMA" id="SIDICHD"/>
<dbReference type="OrthoDB" id="74360at2759"/>
<sequence length="329" mass="37025">QYDYLLSYSDIRGHEEQDVLTLRDDSAAPGRDLQKDFDLWVQEVERNPHVLIIGAGQTGVQVAARFKAMQIPTLVIERHARVGDVWRKRYPALALHTIKRRNTLLYQSFPANWPEFTPRDKIANWLEHYVSIQDLVVWTSSELQPNPIYDTATGTWDVTIRRQGKEVKLRPAHIILASGTLGKLYIPDVPGRDGFPGRVVHSEGYNGAAEFAGKRVVVVGGGNSSIDICHDLVLQGAQEVTMIQRSPTCVSGRDVGAANSRMYWKEEWPMEVADFRAASLPFGLQRKWAIAYQDKAWAAEKPLHDKLRKGGLQLNMGPEGQGLYILTLE</sequence>
<dbReference type="InterPro" id="IPR036188">
    <property type="entry name" value="FAD/NAD-bd_sf"/>
</dbReference>
<protein>
    <recommendedName>
        <fullName evidence="4">FAD/NAD(P)-binding domain-containing protein</fullName>
    </recommendedName>
</protein>
<dbReference type="GO" id="GO:0004497">
    <property type="term" value="F:monooxygenase activity"/>
    <property type="evidence" value="ECO:0007669"/>
    <property type="project" value="TreeGrafter"/>
</dbReference>
<dbReference type="GO" id="GO:0050660">
    <property type="term" value="F:flavin adenine dinucleotide binding"/>
    <property type="evidence" value="ECO:0007669"/>
    <property type="project" value="TreeGrafter"/>
</dbReference>
<dbReference type="Pfam" id="PF13738">
    <property type="entry name" value="Pyr_redox_3"/>
    <property type="match status" value="1"/>
</dbReference>
<dbReference type="AlphaFoldDB" id="A0A1M2W1C5"/>
<evidence type="ECO:0000313" key="2">
    <source>
        <dbReference type="EMBL" id="OJT13572.1"/>
    </source>
</evidence>
<dbReference type="Gene3D" id="3.50.50.60">
    <property type="entry name" value="FAD/NAD(P)-binding domain"/>
    <property type="match status" value="1"/>
</dbReference>
<dbReference type="PANTHER" id="PTHR43539:SF68">
    <property type="entry name" value="FLAVIN-BINDING MONOOXYGENASE-LIKE PROTEIN (AFU_ORTHOLOGUE AFUA_4G09220)"/>
    <property type="match status" value="1"/>
</dbReference>
<dbReference type="PANTHER" id="PTHR43539">
    <property type="entry name" value="FLAVIN-BINDING MONOOXYGENASE-LIKE PROTEIN (AFU_ORTHOLOGUE AFUA_4G09220)"/>
    <property type="match status" value="1"/>
</dbReference>
<dbReference type="STRING" id="154538.A0A1M2W1C5"/>
<evidence type="ECO:0008006" key="4">
    <source>
        <dbReference type="Google" id="ProtNLM"/>
    </source>
</evidence>
<comment type="caution">
    <text evidence="2">The sequence shown here is derived from an EMBL/GenBank/DDBJ whole genome shotgun (WGS) entry which is preliminary data.</text>
</comment>
<evidence type="ECO:0000256" key="1">
    <source>
        <dbReference type="ARBA" id="ARBA00023002"/>
    </source>
</evidence>
<dbReference type="EMBL" id="MNAD01000394">
    <property type="protein sequence ID" value="OJT13572.1"/>
    <property type="molecule type" value="Genomic_DNA"/>
</dbReference>
<reference evidence="2 3" key="1">
    <citation type="submission" date="2016-10" db="EMBL/GenBank/DDBJ databases">
        <title>Genome sequence of the basidiomycete white-rot fungus Trametes pubescens.</title>
        <authorList>
            <person name="Makela M.R."/>
            <person name="Granchi Z."/>
            <person name="Peng M."/>
            <person name="De Vries R.P."/>
            <person name="Grigoriev I."/>
            <person name="Riley R."/>
            <person name="Hilden K."/>
        </authorList>
    </citation>
    <scope>NUCLEOTIDE SEQUENCE [LARGE SCALE GENOMIC DNA]</scope>
    <source>
        <strain evidence="2 3">FBCC735</strain>
    </source>
</reference>
<accession>A0A1M2W1C5</accession>
<dbReference type="InterPro" id="IPR050982">
    <property type="entry name" value="Auxin_biosynth/cation_transpt"/>
</dbReference>
<evidence type="ECO:0000313" key="3">
    <source>
        <dbReference type="Proteomes" id="UP000184267"/>
    </source>
</evidence>
<dbReference type="SUPFAM" id="SSF51905">
    <property type="entry name" value="FAD/NAD(P)-binding domain"/>
    <property type="match status" value="1"/>
</dbReference>
<dbReference type="PRINTS" id="PR00469">
    <property type="entry name" value="PNDRDTASEII"/>
</dbReference>